<evidence type="ECO:0000256" key="9">
    <source>
        <dbReference type="ARBA" id="ARBA00022723"/>
    </source>
</evidence>
<evidence type="ECO:0000256" key="15">
    <source>
        <dbReference type="RuleBase" id="RU367103"/>
    </source>
</evidence>
<dbReference type="GO" id="GO:0008270">
    <property type="term" value="F:zinc ion binding"/>
    <property type="evidence" value="ECO:0007669"/>
    <property type="project" value="UniProtKB-KW"/>
</dbReference>
<dbReference type="GO" id="GO:0030488">
    <property type="term" value="P:tRNA methylation"/>
    <property type="evidence" value="ECO:0007669"/>
    <property type="project" value="InterPro"/>
</dbReference>
<sequence length="478" mass="54837">MSEPELKKIKINQYPNTPIADKNNNRCIFFITKKNRQCGMLKSGQSKDYCTEHLNYLKKKNGEAIHNGKKGKRVPCPLDPNHTCWEIDLKKHLKKCNKLKEMDLNTGKSWFKLNCNCIQASTTIKIPENIKEIIVEKVLPLLENIIKDSPDFIKDPGMELLIDNHIENHRVQNLGNKHHAIQQSSLIQHIKKSIGNTKTDGSDDNNVTSLFIEFGCGRAELSRYLNLSLALDVQDNIINNTNRTNFLLIDRGHNRMKFDNKFKTDVQFITTGNIATGKYNLDKVVREKVDIKDISLLDLIKEDSFNDLDQVVSISKHLCGAATDLTLTCLKNYHDATTTDMLIVIAMCCRHVCDPNNYVNMPFIERILEKYKDCDKKEEDSITPTVFFYALTKLVSWATCGRREGIDDDSTTHFSKKSVEEREQLGMISRRIIDYGRYEYVKTHFCNNDGGNKFGIKLVQYCKPTVSLENVALVLYKK</sequence>
<keyword evidence="8 15" id="KW-0819">tRNA processing</keyword>
<evidence type="ECO:0000256" key="13">
    <source>
        <dbReference type="ARBA" id="ARBA00048635"/>
    </source>
</evidence>
<evidence type="ECO:0000256" key="1">
    <source>
        <dbReference type="ARBA" id="ARBA00002267"/>
    </source>
</evidence>
<evidence type="ECO:0000256" key="5">
    <source>
        <dbReference type="ARBA" id="ARBA00022603"/>
    </source>
</evidence>
<accession>A0A376BAQ1</accession>
<organism evidence="17 18">
    <name type="scientific">Saccharomycodes ludwigii</name>
    <dbReference type="NCBI Taxonomy" id="36035"/>
    <lineage>
        <taxon>Eukaryota</taxon>
        <taxon>Fungi</taxon>
        <taxon>Dikarya</taxon>
        <taxon>Ascomycota</taxon>
        <taxon>Saccharomycotina</taxon>
        <taxon>Saccharomycetes</taxon>
        <taxon>Saccharomycodales</taxon>
        <taxon>Saccharomycodaceae</taxon>
        <taxon>Saccharomycodes</taxon>
    </lineage>
</organism>
<evidence type="ECO:0000256" key="7">
    <source>
        <dbReference type="ARBA" id="ARBA00022691"/>
    </source>
</evidence>
<dbReference type="InterPro" id="IPR039044">
    <property type="entry name" value="Trm13"/>
</dbReference>
<comment type="catalytic activity">
    <reaction evidence="14 15">
        <text>adenosine(4) in tRNA(His) + S-adenosyl-L-methionine = 2'-O-methyladenosine(4) in tRNA(His) + S-adenosyl-L-homocysteine + H(+)</text>
        <dbReference type="Rhea" id="RHEA:43196"/>
        <dbReference type="Rhea" id="RHEA-COMP:10401"/>
        <dbReference type="Rhea" id="RHEA-COMP:10402"/>
        <dbReference type="ChEBI" id="CHEBI:15378"/>
        <dbReference type="ChEBI" id="CHEBI:57856"/>
        <dbReference type="ChEBI" id="CHEBI:59789"/>
        <dbReference type="ChEBI" id="CHEBI:74411"/>
        <dbReference type="ChEBI" id="CHEBI:74477"/>
        <dbReference type="EC" id="2.1.1.225"/>
    </reaction>
</comment>
<dbReference type="VEuPathDB" id="FungiDB:SCODWIG_03497"/>
<dbReference type="InterPro" id="IPR007871">
    <property type="entry name" value="Methyltransferase_TRM13"/>
</dbReference>
<keyword evidence="11 15" id="KW-0862">Zinc</keyword>
<evidence type="ECO:0000256" key="4">
    <source>
        <dbReference type="ARBA" id="ARBA00015883"/>
    </source>
</evidence>
<comment type="function">
    <text evidence="1 15">tRNA methylase which 2'-O-methylates cytidine(4) in tRNA(Pro) and tRNA(Gly)(GCC), and adenosine(4) in tRNA(His).</text>
</comment>
<evidence type="ECO:0000259" key="16">
    <source>
        <dbReference type="PROSITE" id="PS51800"/>
    </source>
</evidence>
<dbReference type="PANTHER" id="PTHR12998">
    <property type="entry name" value="TRNA:M(4)X MODIFICATION ENZYME TRM13 HOMOLOG"/>
    <property type="match status" value="1"/>
</dbReference>
<dbReference type="Pfam" id="PF11722">
    <property type="entry name" value="zf-TRM13_CCCH"/>
    <property type="match status" value="1"/>
</dbReference>
<dbReference type="InterPro" id="IPR022776">
    <property type="entry name" value="TRM13/UPF0224_CHHC_Znf_dom"/>
</dbReference>
<protein>
    <recommendedName>
        <fullName evidence="4 15">tRNA:m(4)X modification enzyme TRM13</fullName>
        <ecNumber evidence="3 15">2.1.1.225</ecNumber>
    </recommendedName>
</protein>
<proteinExistence type="inferred from homology"/>
<keyword evidence="18" id="KW-1185">Reference proteome</keyword>
<keyword evidence="10 15" id="KW-0863">Zinc-finger</keyword>
<evidence type="ECO:0000256" key="3">
    <source>
        <dbReference type="ARBA" id="ARBA00012810"/>
    </source>
</evidence>
<keyword evidence="7 15" id="KW-0949">S-adenosyl-L-methionine</keyword>
<keyword evidence="5 15" id="KW-0489">Methyltransferase</keyword>
<dbReference type="InterPro" id="IPR021721">
    <property type="entry name" value="Znf_CCCH-type_TRM13"/>
</dbReference>
<dbReference type="PROSITE" id="PS51800">
    <property type="entry name" value="ZF_CHHC_U11_48K"/>
    <property type="match status" value="1"/>
</dbReference>
<evidence type="ECO:0000313" key="17">
    <source>
        <dbReference type="EMBL" id="SSD61736.1"/>
    </source>
</evidence>
<feature type="domain" description="CHHC U11-48K-type" evidence="16">
    <location>
        <begin position="73"/>
        <end position="100"/>
    </location>
</feature>
<comment type="similarity">
    <text evidence="2 15">Belongs to the methyltransferase TRM13 family.</text>
</comment>
<evidence type="ECO:0000256" key="12">
    <source>
        <dbReference type="ARBA" id="ARBA00048165"/>
    </source>
</evidence>
<comment type="catalytic activity">
    <reaction evidence="13 15">
        <text>cytidine(4) in tRNA(Gly)(GCC) + S-adenosyl-L-methionine = 2'-O-methylcytidine(4) in tRNA(Gly)(GCC) + S-adenosyl-L-homocysteine + H(+)</text>
        <dbReference type="Rhea" id="RHEA:43192"/>
        <dbReference type="Rhea" id="RHEA-COMP:10399"/>
        <dbReference type="Rhea" id="RHEA-COMP:10400"/>
        <dbReference type="ChEBI" id="CHEBI:15378"/>
        <dbReference type="ChEBI" id="CHEBI:57856"/>
        <dbReference type="ChEBI" id="CHEBI:59789"/>
        <dbReference type="ChEBI" id="CHEBI:74495"/>
        <dbReference type="ChEBI" id="CHEBI:82748"/>
        <dbReference type="EC" id="2.1.1.225"/>
    </reaction>
</comment>
<dbReference type="Proteomes" id="UP000262825">
    <property type="component" value="Unassembled WGS sequence"/>
</dbReference>
<evidence type="ECO:0000256" key="10">
    <source>
        <dbReference type="ARBA" id="ARBA00022771"/>
    </source>
</evidence>
<dbReference type="GO" id="GO:0106050">
    <property type="term" value="F:tRNA 2'-O-methyltransferase activity"/>
    <property type="evidence" value="ECO:0007669"/>
    <property type="project" value="UniProtKB-UniRule"/>
</dbReference>
<evidence type="ECO:0000256" key="8">
    <source>
        <dbReference type="ARBA" id="ARBA00022694"/>
    </source>
</evidence>
<dbReference type="AlphaFoldDB" id="A0A376BAQ1"/>
<reference evidence="18" key="1">
    <citation type="submission" date="2018-06" db="EMBL/GenBank/DDBJ databases">
        <authorList>
            <person name="Guldener U."/>
        </authorList>
    </citation>
    <scope>NUCLEOTIDE SEQUENCE [LARGE SCALE GENOMIC DNA]</scope>
    <source>
        <strain evidence="18">UTAD17</strain>
    </source>
</reference>
<evidence type="ECO:0000256" key="2">
    <source>
        <dbReference type="ARBA" id="ARBA00005265"/>
    </source>
</evidence>
<name>A0A376BAQ1_9ASCO</name>
<evidence type="ECO:0000313" key="18">
    <source>
        <dbReference type="Proteomes" id="UP000262825"/>
    </source>
</evidence>
<evidence type="ECO:0000256" key="11">
    <source>
        <dbReference type="ARBA" id="ARBA00022833"/>
    </source>
</evidence>
<gene>
    <name evidence="17" type="ORF">SCODWIG_03497</name>
</gene>
<keyword evidence="6 15" id="KW-0808">Transferase</keyword>
<dbReference type="EC" id="2.1.1.225" evidence="3 15"/>
<keyword evidence="9 15" id="KW-0479">Metal-binding</keyword>
<evidence type="ECO:0000256" key="14">
    <source>
        <dbReference type="ARBA" id="ARBA00049393"/>
    </source>
</evidence>
<comment type="catalytic activity">
    <reaction evidence="12 15">
        <text>cytidine(4) in tRNA(Pro) + S-adenosyl-L-methionine = 2'-O-methylcytidine(4) in tRNA(Pro) + S-adenosyl-L-homocysteine + H(+)</text>
        <dbReference type="Rhea" id="RHEA:32767"/>
        <dbReference type="Rhea" id="RHEA-COMP:10397"/>
        <dbReference type="Rhea" id="RHEA-COMP:10398"/>
        <dbReference type="ChEBI" id="CHEBI:15378"/>
        <dbReference type="ChEBI" id="CHEBI:57856"/>
        <dbReference type="ChEBI" id="CHEBI:59789"/>
        <dbReference type="ChEBI" id="CHEBI:74495"/>
        <dbReference type="ChEBI" id="CHEBI:82748"/>
        <dbReference type="EC" id="2.1.1.225"/>
    </reaction>
</comment>
<dbReference type="EMBL" id="UFAJ01000863">
    <property type="protein sequence ID" value="SSD61736.1"/>
    <property type="molecule type" value="Genomic_DNA"/>
</dbReference>
<dbReference type="Pfam" id="PF05206">
    <property type="entry name" value="TRM13"/>
    <property type="match status" value="1"/>
</dbReference>
<dbReference type="PANTHER" id="PTHR12998:SF0">
    <property type="entry name" value="TRNA:M(4)X MODIFICATION ENZYME TRM13 HOMOLOG"/>
    <property type="match status" value="1"/>
</dbReference>
<dbReference type="Pfam" id="PF05253">
    <property type="entry name" value="zf-U11-48K"/>
    <property type="match status" value="1"/>
</dbReference>
<evidence type="ECO:0000256" key="6">
    <source>
        <dbReference type="ARBA" id="ARBA00022679"/>
    </source>
</evidence>